<feature type="domain" description="HTH luxR-type" evidence="6">
    <location>
        <begin position="144"/>
        <end position="209"/>
    </location>
</feature>
<dbReference type="InterPro" id="IPR000792">
    <property type="entry name" value="Tscrpt_reg_LuxR_C"/>
</dbReference>
<dbReference type="PROSITE" id="PS50043">
    <property type="entry name" value="HTH_LUXR_2"/>
    <property type="match status" value="1"/>
</dbReference>
<dbReference type="GO" id="GO:0003677">
    <property type="term" value="F:DNA binding"/>
    <property type="evidence" value="ECO:0007669"/>
    <property type="project" value="UniProtKB-KW"/>
</dbReference>
<dbReference type="GO" id="GO:0000160">
    <property type="term" value="P:phosphorelay signal transduction system"/>
    <property type="evidence" value="ECO:0007669"/>
    <property type="project" value="InterPro"/>
</dbReference>
<keyword evidence="1 5" id="KW-0597">Phosphoprotein</keyword>
<evidence type="ECO:0000256" key="4">
    <source>
        <dbReference type="ARBA" id="ARBA00023163"/>
    </source>
</evidence>
<feature type="domain" description="Response regulatory" evidence="7">
    <location>
        <begin position="3"/>
        <end position="119"/>
    </location>
</feature>
<evidence type="ECO:0000313" key="8">
    <source>
        <dbReference type="EMBL" id="WOO43537.1"/>
    </source>
</evidence>
<dbReference type="Proteomes" id="UP001304300">
    <property type="component" value="Chromosome"/>
</dbReference>
<name>A0AAQ3LF09_9BACT</name>
<reference evidence="8 9" key="1">
    <citation type="submission" date="2023-10" db="EMBL/GenBank/DDBJ databases">
        <title>Rubellicoccus peritrichatus gen. nov., sp. nov., isolated from an algae of coral reef tank.</title>
        <authorList>
            <person name="Luo J."/>
        </authorList>
    </citation>
    <scope>NUCLEOTIDE SEQUENCE [LARGE SCALE GENOMIC DNA]</scope>
    <source>
        <strain evidence="8 9">CR14</strain>
    </source>
</reference>
<dbReference type="PROSITE" id="PS50110">
    <property type="entry name" value="RESPONSE_REGULATORY"/>
    <property type="match status" value="1"/>
</dbReference>
<evidence type="ECO:0000256" key="1">
    <source>
        <dbReference type="ARBA" id="ARBA00022553"/>
    </source>
</evidence>
<sequence>MKRVVIIEDQTAVREMIAHVVKADPSFEVIAETGDGQAALTLCLENKPDFVILDVMLPGLNGAEVLRRFSKHLRNTRVLVFSGYQNPSLVRELLQAGAHGFVEKAAPLSELKKGIEIVSHGGSYFGPEVAQMLREAVLNPQSNQKKGVEVLTAREREILQLIAESYSTKEVARKLDISVKTAENHRTNLMKKLDLHDVASLTRYAIQHGIIDTALRSPAETTPTTTTTAN</sequence>
<gene>
    <name evidence="8" type="ORF">RZN69_10600</name>
</gene>
<dbReference type="PANTHER" id="PTHR43214:SF41">
    <property type="entry name" value="NITRATE_NITRITE RESPONSE REGULATOR PROTEIN NARP"/>
    <property type="match status" value="1"/>
</dbReference>
<evidence type="ECO:0000256" key="5">
    <source>
        <dbReference type="PROSITE-ProRule" id="PRU00169"/>
    </source>
</evidence>
<dbReference type="KEGG" id="puo:RZN69_10600"/>
<dbReference type="Gene3D" id="3.40.50.2300">
    <property type="match status" value="1"/>
</dbReference>
<dbReference type="PRINTS" id="PR00038">
    <property type="entry name" value="HTHLUXR"/>
</dbReference>
<dbReference type="InterPro" id="IPR011006">
    <property type="entry name" value="CheY-like_superfamily"/>
</dbReference>
<keyword evidence="9" id="KW-1185">Reference proteome</keyword>
<dbReference type="SUPFAM" id="SSF52172">
    <property type="entry name" value="CheY-like"/>
    <property type="match status" value="1"/>
</dbReference>
<organism evidence="8 9">
    <name type="scientific">Rubellicoccus peritrichatus</name>
    <dbReference type="NCBI Taxonomy" id="3080537"/>
    <lineage>
        <taxon>Bacteria</taxon>
        <taxon>Pseudomonadati</taxon>
        <taxon>Verrucomicrobiota</taxon>
        <taxon>Opitutia</taxon>
        <taxon>Puniceicoccales</taxon>
        <taxon>Cerasicoccaceae</taxon>
        <taxon>Rubellicoccus</taxon>
    </lineage>
</organism>
<dbReference type="GO" id="GO:0006355">
    <property type="term" value="P:regulation of DNA-templated transcription"/>
    <property type="evidence" value="ECO:0007669"/>
    <property type="project" value="InterPro"/>
</dbReference>
<keyword evidence="4" id="KW-0804">Transcription</keyword>
<feature type="modified residue" description="4-aspartylphosphate" evidence="5">
    <location>
        <position position="54"/>
    </location>
</feature>
<evidence type="ECO:0000256" key="2">
    <source>
        <dbReference type="ARBA" id="ARBA00023015"/>
    </source>
</evidence>
<evidence type="ECO:0000313" key="9">
    <source>
        <dbReference type="Proteomes" id="UP001304300"/>
    </source>
</evidence>
<dbReference type="SMART" id="SM00448">
    <property type="entry name" value="REC"/>
    <property type="match status" value="1"/>
</dbReference>
<accession>A0AAQ3LF09</accession>
<keyword evidence="3" id="KW-0238">DNA-binding</keyword>
<protein>
    <submittedName>
        <fullName evidence="8">Response regulator transcription factor</fullName>
    </submittedName>
</protein>
<dbReference type="Pfam" id="PF00196">
    <property type="entry name" value="GerE"/>
    <property type="match status" value="1"/>
</dbReference>
<dbReference type="InterPro" id="IPR016032">
    <property type="entry name" value="Sig_transdc_resp-reg_C-effctor"/>
</dbReference>
<dbReference type="AlphaFoldDB" id="A0AAQ3LF09"/>
<dbReference type="InterPro" id="IPR001789">
    <property type="entry name" value="Sig_transdc_resp-reg_receiver"/>
</dbReference>
<dbReference type="Pfam" id="PF00072">
    <property type="entry name" value="Response_reg"/>
    <property type="match status" value="1"/>
</dbReference>
<dbReference type="PANTHER" id="PTHR43214">
    <property type="entry name" value="TWO-COMPONENT RESPONSE REGULATOR"/>
    <property type="match status" value="1"/>
</dbReference>
<evidence type="ECO:0000259" key="6">
    <source>
        <dbReference type="PROSITE" id="PS50043"/>
    </source>
</evidence>
<dbReference type="InterPro" id="IPR058245">
    <property type="entry name" value="NreC/VraR/RcsB-like_REC"/>
</dbReference>
<proteinExistence type="predicted"/>
<evidence type="ECO:0000256" key="3">
    <source>
        <dbReference type="ARBA" id="ARBA00023125"/>
    </source>
</evidence>
<dbReference type="CDD" id="cd17535">
    <property type="entry name" value="REC_NarL-like"/>
    <property type="match status" value="1"/>
</dbReference>
<keyword evidence="2" id="KW-0805">Transcription regulation</keyword>
<dbReference type="RefSeq" id="WP_317836096.1">
    <property type="nucleotide sequence ID" value="NZ_CP136920.1"/>
</dbReference>
<dbReference type="SUPFAM" id="SSF46894">
    <property type="entry name" value="C-terminal effector domain of the bipartite response regulators"/>
    <property type="match status" value="1"/>
</dbReference>
<dbReference type="SMART" id="SM00421">
    <property type="entry name" value="HTH_LUXR"/>
    <property type="match status" value="1"/>
</dbReference>
<dbReference type="CDD" id="cd06170">
    <property type="entry name" value="LuxR_C_like"/>
    <property type="match status" value="1"/>
</dbReference>
<evidence type="ECO:0000259" key="7">
    <source>
        <dbReference type="PROSITE" id="PS50110"/>
    </source>
</evidence>
<dbReference type="InterPro" id="IPR039420">
    <property type="entry name" value="WalR-like"/>
</dbReference>
<dbReference type="EMBL" id="CP136920">
    <property type="protein sequence ID" value="WOO43537.1"/>
    <property type="molecule type" value="Genomic_DNA"/>
</dbReference>